<keyword evidence="5 9" id="KW-0560">Oxidoreductase</keyword>
<feature type="domain" description="Lactate/malate dehydrogenase C-terminal" evidence="11">
    <location>
        <begin position="263"/>
        <end position="347"/>
    </location>
</feature>
<dbReference type="EC" id="1.1.1.37" evidence="3"/>
<comment type="similarity">
    <text evidence="1">Belongs to the LDH/MDH superfamily. MDH type 1 family.</text>
</comment>
<dbReference type="Pfam" id="PF00056">
    <property type="entry name" value="Ldh_1_N"/>
    <property type="match status" value="1"/>
</dbReference>
<evidence type="ECO:0000256" key="4">
    <source>
        <dbReference type="ARBA" id="ARBA00022532"/>
    </source>
</evidence>
<dbReference type="GO" id="GO:0019752">
    <property type="term" value="P:carboxylic acid metabolic process"/>
    <property type="evidence" value="ECO:0007669"/>
    <property type="project" value="InterPro"/>
</dbReference>
<dbReference type="InterPro" id="IPR022383">
    <property type="entry name" value="Lactate/malate_DH_C"/>
</dbReference>
<reference evidence="12 13" key="1">
    <citation type="journal article" date="2018" name="BMC Genomics">
        <title>Genomic comparison of Trypanosoma conorhini and Trypanosoma rangeli to Trypanosoma cruzi strains of high and low virulence.</title>
        <authorList>
            <person name="Bradwell K.R."/>
            <person name="Koparde V.N."/>
            <person name="Matveyev A.V."/>
            <person name="Serrano M.G."/>
            <person name="Alves J.M."/>
            <person name="Parikh H."/>
            <person name="Huang B."/>
            <person name="Lee V."/>
            <person name="Espinosa-Alvarez O."/>
            <person name="Ortiz P.A."/>
            <person name="Costa-Martins A.G."/>
            <person name="Teixeira M.M."/>
            <person name="Buck G.A."/>
        </authorList>
    </citation>
    <scope>NUCLEOTIDE SEQUENCE [LARGE SCALE GENOMIC DNA]</scope>
    <source>
        <strain evidence="12 13">025E</strain>
    </source>
</reference>
<dbReference type="EMBL" id="MKKU01000933">
    <property type="protein sequence ID" value="RNE99731.1"/>
    <property type="molecule type" value="Genomic_DNA"/>
</dbReference>
<dbReference type="GO" id="GO:0006099">
    <property type="term" value="P:tricarboxylic acid cycle"/>
    <property type="evidence" value="ECO:0007669"/>
    <property type="project" value="UniProtKB-KW"/>
</dbReference>
<evidence type="ECO:0000313" key="13">
    <source>
        <dbReference type="Proteomes" id="UP000284403"/>
    </source>
</evidence>
<dbReference type="Pfam" id="PF02866">
    <property type="entry name" value="Ldh_1_C"/>
    <property type="match status" value="1"/>
</dbReference>
<evidence type="ECO:0000259" key="10">
    <source>
        <dbReference type="Pfam" id="PF00056"/>
    </source>
</evidence>
<dbReference type="InterPro" id="IPR015955">
    <property type="entry name" value="Lactate_DH/Glyco_Ohase_4_C"/>
</dbReference>
<dbReference type="RefSeq" id="XP_029224096.1">
    <property type="nucleotide sequence ID" value="XM_029375779.1"/>
</dbReference>
<dbReference type="Gene3D" id="3.40.50.720">
    <property type="entry name" value="NAD(P)-binding Rossmann-like Domain"/>
    <property type="match status" value="1"/>
</dbReference>
<evidence type="ECO:0000313" key="12">
    <source>
        <dbReference type="EMBL" id="RNE99731.1"/>
    </source>
</evidence>
<evidence type="ECO:0000256" key="5">
    <source>
        <dbReference type="ARBA" id="ARBA00023002"/>
    </source>
</evidence>
<evidence type="ECO:0000256" key="6">
    <source>
        <dbReference type="ARBA" id="ARBA00023027"/>
    </source>
</evidence>
<dbReference type="FunFam" id="3.40.50.720:FF:000268">
    <property type="entry name" value="Malate dehydrogenase"/>
    <property type="match status" value="1"/>
</dbReference>
<dbReference type="SUPFAM" id="SSF56327">
    <property type="entry name" value="LDH C-terminal domain-like"/>
    <property type="match status" value="1"/>
</dbReference>
<comment type="caution">
    <text evidence="12">The sequence shown here is derived from an EMBL/GenBank/DDBJ whole genome shotgun (WGS) entry which is preliminary data.</text>
</comment>
<dbReference type="Gene3D" id="3.90.110.10">
    <property type="entry name" value="Lactate dehydrogenase/glycoside hydrolase, family 4, C-terminal"/>
    <property type="match status" value="1"/>
</dbReference>
<evidence type="ECO:0000256" key="3">
    <source>
        <dbReference type="ARBA" id="ARBA00012995"/>
    </source>
</evidence>
<dbReference type="InterPro" id="IPR001557">
    <property type="entry name" value="L-lactate/malate_DH"/>
</dbReference>
<keyword evidence="13" id="KW-1185">Reference proteome</keyword>
<keyword evidence="4" id="KW-0816">Tricarboxylic acid cycle</keyword>
<evidence type="ECO:0000256" key="7">
    <source>
        <dbReference type="ARBA" id="ARBA00048313"/>
    </source>
</evidence>
<keyword evidence="6 8" id="KW-0520">NAD</keyword>
<gene>
    <name evidence="12" type="ORF">Tco025E_08948</name>
</gene>
<feature type="domain" description="Lactate/malate dehydrogenase N-terminal" evidence="10">
    <location>
        <begin position="17"/>
        <end position="170"/>
    </location>
</feature>
<comment type="subunit">
    <text evidence="2">Homodimer.</text>
</comment>
<evidence type="ECO:0000256" key="2">
    <source>
        <dbReference type="ARBA" id="ARBA00011738"/>
    </source>
</evidence>
<comment type="catalytic activity">
    <reaction evidence="7">
        <text>(S)-malate + NAD(+) = oxaloacetate + NADH + H(+)</text>
        <dbReference type="Rhea" id="RHEA:21432"/>
        <dbReference type="ChEBI" id="CHEBI:15378"/>
        <dbReference type="ChEBI" id="CHEBI:15589"/>
        <dbReference type="ChEBI" id="CHEBI:16452"/>
        <dbReference type="ChEBI" id="CHEBI:57540"/>
        <dbReference type="ChEBI" id="CHEBI:57945"/>
        <dbReference type="EC" id="1.1.1.37"/>
    </reaction>
</comment>
<name>A0A3R7K0I6_9TRYP</name>
<evidence type="ECO:0000256" key="1">
    <source>
        <dbReference type="ARBA" id="ARBA00008824"/>
    </source>
</evidence>
<dbReference type="GeneID" id="40322559"/>
<organism evidence="12 13">
    <name type="scientific">Trypanosoma conorhini</name>
    <dbReference type="NCBI Taxonomy" id="83891"/>
    <lineage>
        <taxon>Eukaryota</taxon>
        <taxon>Discoba</taxon>
        <taxon>Euglenozoa</taxon>
        <taxon>Kinetoplastea</taxon>
        <taxon>Metakinetoplastina</taxon>
        <taxon>Trypanosomatida</taxon>
        <taxon>Trypanosomatidae</taxon>
        <taxon>Trypanosoma</taxon>
    </lineage>
</organism>
<dbReference type="AlphaFoldDB" id="A0A3R7K0I6"/>
<dbReference type="OrthoDB" id="755699at2759"/>
<dbReference type="GO" id="GO:0005737">
    <property type="term" value="C:cytoplasm"/>
    <property type="evidence" value="ECO:0007669"/>
    <property type="project" value="TreeGrafter"/>
</dbReference>
<evidence type="ECO:0000259" key="11">
    <source>
        <dbReference type="Pfam" id="PF02866"/>
    </source>
</evidence>
<dbReference type="PANTHER" id="PTHR11540:SF48">
    <property type="entry name" value="DEHYDROGENASE, PUTATIVE-RELATED"/>
    <property type="match status" value="1"/>
</dbReference>
<sequence length="358" mass="37884">MVFFNLRRVAPQKAAGKVVVFGATTAVGRPLSLLLKLCPHVREVCCCGPLSRVDQGASVTPVRGVAADLSHIDTTTSVKGFENQCDWELALRGAQLVLFCAGSVFDPCRAQRDAALRASGPELMSAMTLVARAAPNAVIGVVSSPVNALVPLAREVLVRNGVFNPRKLFGVTSLDVMRTRALVAEELQMNPYDLNVPVVGGRGGMTVCPLVAQTALRIPHERVVHVCSQLRSYGSHSARAESGAAGGLSDEKAVSVELPPQVALSLAHAVLEWSVSMLKALRGDRGIVECSFVESTVRKETPFFASRVELGEEGVARLLPMGALTAYETELVETAVPLIAGDVEAGLRFAAGEPEPAL</sequence>
<evidence type="ECO:0000256" key="9">
    <source>
        <dbReference type="RuleBase" id="RU003369"/>
    </source>
</evidence>
<dbReference type="GO" id="GO:0030060">
    <property type="term" value="F:L-malate dehydrogenase (NAD+) activity"/>
    <property type="evidence" value="ECO:0007669"/>
    <property type="project" value="UniProtKB-EC"/>
</dbReference>
<protein>
    <recommendedName>
        <fullName evidence="3">malate dehydrogenase</fullName>
        <ecNumber evidence="3">1.1.1.37</ecNumber>
    </recommendedName>
</protein>
<dbReference type="InterPro" id="IPR036291">
    <property type="entry name" value="NAD(P)-bd_dom_sf"/>
</dbReference>
<proteinExistence type="inferred from homology"/>
<dbReference type="SUPFAM" id="SSF51735">
    <property type="entry name" value="NAD(P)-binding Rossmann-fold domains"/>
    <property type="match status" value="1"/>
</dbReference>
<dbReference type="PIRSF" id="PIRSF000102">
    <property type="entry name" value="Lac_mal_DH"/>
    <property type="match status" value="1"/>
</dbReference>
<dbReference type="PANTHER" id="PTHR11540">
    <property type="entry name" value="MALATE AND LACTATE DEHYDROGENASE"/>
    <property type="match status" value="1"/>
</dbReference>
<accession>A0A3R7K0I6</accession>
<feature type="binding site" evidence="8">
    <location>
        <begin position="22"/>
        <end position="28"/>
    </location>
    <ligand>
        <name>NAD(+)</name>
        <dbReference type="ChEBI" id="CHEBI:57540"/>
    </ligand>
</feature>
<evidence type="ECO:0000256" key="8">
    <source>
        <dbReference type="PIRSR" id="PIRSR000102-3"/>
    </source>
</evidence>
<dbReference type="InterPro" id="IPR001236">
    <property type="entry name" value="Lactate/malate_DH_N"/>
</dbReference>
<dbReference type="Proteomes" id="UP000284403">
    <property type="component" value="Unassembled WGS sequence"/>
</dbReference>